<dbReference type="Gene3D" id="3.40.50.12780">
    <property type="entry name" value="N-terminal domain of ligase-like"/>
    <property type="match status" value="1"/>
</dbReference>
<protein>
    <submittedName>
        <fullName evidence="5">Long-chain-fatty-acid--CoA ligase ACSBG2</fullName>
    </submittedName>
</protein>
<organism evidence="5 6">
    <name type="scientific">Porphyridium purpureum</name>
    <name type="common">Red alga</name>
    <name type="synonym">Porphyridium cruentum</name>
    <dbReference type="NCBI Taxonomy" id="35688"/>
    <lineage>
        <taxon>Eukaryota</taxon>
        <taxon>Rhodophyta</taxon>
        <taxon>Bangiophyceae</taxon>
        <taxon>Porphyridiales</taxon>
        <taxon>Porphyridiaceae</taxon>
        <taxon>Porphyridium</taxon>
    </lineage>
</organism>
<accession>A0A5J4Z8Y3</accession>
<evidence type="ECO:0000259" key="4">
    <source>
        <dbReference type="Pfam" id="PF00501"/>
    </source>
</evidence>
<proteinExistence type="predicted"/>
<dbReference type="InterPro" id="IPR042099">
    <property type="entry name" value="ANL_N_sf"/>
</dbReference>
<name>A0A5J4Z8Y3_PORPP</name>
<reference evidence="6" key="1">
    <citation type="journal article" date="2019" name="Nat. Commun.">
        <title>Expansion of phycobilisome linker gene families in mesophilic red algae.</title>
        <authorList>
            <person name="Lee J."/>
            <person name="Kim D."/>
            <person name="Bhattacharya D."/>
            <person name="Yoon H.S."/>
        </authorList>
    </citation>
    <scope>NUCLEOTIDE SEQUENCE [LARGE SCALE GENOMIC DNA]</scope>
    <source>
        <strain evidence="6">CCMP 1328</strain>
    </source>
</reference>
<evidence type="ECO:0000256" key="1">
    <source>
        <dbReference type="ARBA" id="ARBA00022598"/>
    </source>
</evidence>
<dbReference type="GO" id="GO:0004467">
    <property type="term" value="F:long-chain fatty acid-CoA ligase activity"/>
    <property type="evidence" value="ECO:0007669"/>
    <property type="project" value="TreeGrafter"/>
</dbReference>
<dbReference type="OrthoDB" id="10253115at2759"/>
<dbReference type="PANTHER" id="PTHR43272">
    <property type="entry name" value="LONG-CHAIN-FATTY-ACID--COA LIGASE"/>
    <property type="match status" value="1"/>
</dbReference>
<dbReference type="Pfam" id="PF00501">
    <property type="entry name" value="AMP-binding"/>
    <property type="match status" value="1"/>
</dbReference>
<dbReference type="SUPFAM" id="SSF56801">
    <property type="entry name" value="Acetyl-CoA synthetase-like"/>
    <property type="match status" value="1"/>
</dbReference>
<gene>
    <name evidence="5" type="ORF">FVE85_7370</name>
</gene>
<sequence length="631" mass="70215">MNESYVVKRGESRALAGADLKGVIPWTVYDLLDVANDKRTAWKLFENEKGGSMTVSEFHLLCKDMSKAILTLGIKHGDFVGVLGYPCVEYAAAEIAVMQVGAVVVPLYPEGSAEINEVALQTTNSKLVFCPMSLVHKVMTYRKQLTELKNIIIWAEENEMLPETEGEIHFWDDILFKGSEESDAQFNEARKKVKPENPAMLTPVSGMSQLKMAIFSQDNITYSARKVPEHAGLTSDDHLVSHIPFFLMLGKILDVYGALAVGYHTTFLNKGAWNGTKSQFLTGMQNAKPTFIIAPGFAVEKMQWHVEKTLQFKDDKLKAFMKGSALECGRKSSNATMKQKKVPMNYGMHKGFFQKTREMIGFDNCRYGVSFATPLSEACQKYLWNLNMPVVDGYEKLESCGLLAFGAPGMYKSGTMGKPIEGWTVKIHKPDENGVGEILVKGRSLFLGYLDDEELTSKRFTSDGFFRTNDLGSVDEEGYLIFKSRKSDIIVLATGEQVNPTIIEGNLKSLIPGVHQVLVVGQGQNSLGCLITMKTAKQSATGEARLASCVRYTTQAKTVQELKKDVRFKDLVAVALEQVNRLATSKNTKVTTYHLCMENWTPQNNMAAPGGMLRRDVIMETYKAEIEKMFA</sequence>
<evidence type="ECO:0000313" key="6">
    <source>
        <dbReference type="Proteomes" id="UP000324585"/>
    </source>
</evidence>
<dbReference type="GO" id="GO:0005783">
    <property type="term" value="C:endoplasmic reticulum"/>
    <property type="evidence" value="ECO:0007669"/>
    <property type="project" value="TreeGrafter"/>
</dbReference>
<feature type="domain" description="AMP-dependent synthetase/ligase" evidence="4">
    <location>
        <begin position="46"/>
        <end position="450"/>
    </location>
</feature>
<evidence type="ECO:0000256" key="3">
    <source>
        <dbReference type="ARBA" id="ARBA00023098"/>
    </source>
</evidence>
<comment type="caution">
    <text evidence="5">The sequence shown here is derived from an EMBL/GenBank/DDBJ whole genome shotgun (WGS) entry which is preliminary data.</text>
</comment>
<dbReference type="InterPro" id="IPR000873">
    <property type="entry name" value="AMP-dep_synth/lig_dom"/>
</dbReference>
<dbReference type="OMA" id="TSEMTIM"/>
<dbReference type="PANTHER" id="PTHR43272:SF32">
    <property type="entry name" value="AMP-DEPENDENT SYNTHETASE_LIGASE DOMAIN-CONTAINING PROTEIN"/>
    <property type="match status" value="1"/>
</dbReference>
<evidence type="ECO:0000313" key="5">
    <source>
        <dbReference type="EMBL" id="KAA8499785.1"/>
    </source>
</evidence>
<keyword evidence="1 5" id="KW-0436">Ligase</keyword>
<dbReference type="Pfam" id="PF23562">
    <property type="entry name" value="AMP-binding_C_3"/>
    <property type="match status" value="1"/>
</dbReference>
<keyword evidence="3" id="KW-0443">Lipid metabolism</keyword>
<keyword evidence="2" id="KW-0276">Fatty acid metabolism</keyword>
<dbReference type="AlphaFoldDB" id="A0A5J4Z8Y3"/>
<dbReference type="GO" id="GO:0016020">
    <property type="term" value="C:membrane"/>
    <property type="evidence" value="ECO:0007669"/>
    <property type="project" value="TreeGrafter"/>
</dbReference>
<dbReference type="Proteomes" id="UP000324585">
    <property type="component" value="Unassembled WGS sequence"/>
</dbReference>
<dbReference type="EMBL" id="VRMN01000001">
    <property type="protein sequence ID" value="KAA8499785.1"/>
    <property type="molecule type" value="Genomic_DNA"/>
</dbReference>
<evidence type="ECO:0000256" key="2">
    <source>
        <dbReference type="ARBA" id="ARBA00022832"/>
    </source>
</evidence>
<keyword evidence="6" id="KW-1185">Reference proteome</keyword>